<dbReference type="EMBL" id="JAGMUX010000041">
    <property type="protein sequence ID" value="KAH7204892.1"/>
    <property type="molecule type" value="Genomic_DNA"/>
</dbReference>
<dbReference type="RefSeq" id="XP_046040872.1">
    <property type="nucleotide sequence ID" value="XM_046201040.1"/>
</dbReference>
<keyword evidence="2" id="KW-1185">Reference proteome</keyword>
<accession>A0A9P9JJY9</accession>
<dbReference type="AlphaFoldDB" id="A0A9P9JJY9"/>
<organism evidence="1 2">
    <name type="scientific">Fusarium redolens</name>
    <dbReference type="NCBI Taxonomy" id="48865"/>
    <lineage>
        <taxon>Eukaryota</taxon>
        <taxon>Fungi</taxon>
        <taxon>Dikarya</taxon>
        <taxon>Ascomycota</taxon>
        <taxon>Pezizomycotina</taxon>
        <taxon>Sordariomycetes</taxon>
        <taxon>Hypocreomycetidae</taxon>
        <taxon>Hypocreales</taxon>
        <taxon>Nectriaceae</taxon>
        <taxon>Fusarium</taxon>
        <taxon>Fusarium redolens species complex</taxon>
    </lineage>
</organism>
<protein>
    <submittedName>
        <fullName evidence="1">Uncharacterized protein</fullName>
    </submittedName>
</protein>
<dbReference type="Proteomes" id="UP000720189">
    <property type="component" value="Unassembled WGS sequence"/>
</dbReference>
<feature type="non-terminal residue" evidence="1">
    <location>
        <position position="1"/>
    </location>
</feature>
<evidence type="ECO:0000313" key="2">
    <source>
        <dbReference type="Proteomes" id="UP000720189"/>
    </source>
</evidence>
<sequence length="125" mass="14590">EHKVWKLFNWLRGSWPVIQGHSDFSKASNKVSAYRNYKLLQDKTIVFNASQSKDFNNKLGKEEVYSNDEDEDTDSMFGYDEVDRNSSEVIGNQAEVNKNRHADRASKMQDKSNMAIFIKFLKLLY</sequence>
<reference evidence="1" key="1">
    <citation type="journal article" date="2021" name="Nat. Commun.">
        <title>Genetic determinants of endophytism in the Arabidopsis root mycobiome.</title>
        <authorList>
            <person name="Mesny F."/>
            <person name="Miyauchi S."/>
            <person name="Thiergart T."/>
            <person name="Pickel B."/>
            <person name="Atanasova L."/>
            <person name="Karlsson M."/>
            <person name="Huettel B."/>
            <person name="Barry K.W."/>
            <person name="Haridas S."/>
            <person name="Chen C."/>
            <person name="Bauer D."/>
            <person name="Andreopoulos W."/>
            <person name="Pangilinan J."/>
            <person name="LaButti K."/>
            <person name="Riley R."/>
            <person name="Lipzen A."/>
            <person name="Clum A."/>
            <person name="Drula E."/>
            <person name="Henrissat B."/>
            <person name="Kohler A."/>
            <person name="Grigoriev I.V."/>
            <person name="Martin F.M."/>
            <person name="Hacquard S."/>
        </authorList>
    </citation>
    <scope>NUCLEOTIDE SEQUENCE</scope>
    <source>
        <strain evidence="1">MPI-CAGE-AT-0023</strain>
    </source>
</reference>
<dbReference type="GeneID" id="70230994"/>
<proteinExistence type="predicted"/>
<name>A0A9P9JJY9_FUSRE</name>
<evidence type="ECO:0000313" key="1">
    <source>
        <dbReference type="EMBL" id="KAH7204892.1"/>
    </source>
</evidence>
<gene>
    <name evidence="1" type="ORF">BKA55DRAFT_722989</name>
</gene>
<dbReference type="OrthoDB" id="5062447at2759"/>
<comment type="caution">
    <text evidence="1">The sequence shown here is derived from an EMBL/GenBank/DDBJ whole genome shotgun (WGS) entry which is preliminary data.</text>
</comment>